<evidence type="ECO:0000313" key="5">
    <source>
        <dbReference type="Proteomes" id="UP001147747"/>
    </source>
</evidence>
<dbReference type="Proteomes" id="UP001147747">
    <property type="component" value="Unassembled WGS sequence"/>
</dbReference>
<proteinExistence type="inferred from homology"/>
<comment type="caution">
    <text evidence="4">The sequence shown here is derived from an EMBL/GenBank/DDBJ whole genome shotgun (WGS) entry which is preliminary data.</text>
</comment>
<dbReference type="InterPro" id="IPR003703">
    <property type="entry name" value="Acyl_CoA_thio"/>
</dbReference>
<dbReference type="GeneID" id="81367885"/>
<evidence type="ECO:0000313" key="4">
    <source>
        <dbReference type="EMBL" id="KAJ5404397.1"/>
    </source>
</evidence>
<dbReference type="EMBL" id="JAPZBU010000005">
    <property type="protein sequence ID" value="KAJ5404397.1"/>
    <property type="molecule type" value="Genomic_DNA"/>
</dbReference>
<dbReference type="Gene3D" id="2.40.160.210">
    <property type="entry name" value="Acyl-CoA thioesterase, double hotdog domain"/>
    <property type="match status" value="1"/>
</dbReference>
<reference evidence="4" key="1">
    <citation type="submission" date="2022-12" db="EMBL/GenBank/DDBJ databases">
        <authorList>
            <person name="Petersen C."/>
        </authorList>
    </citation>
    <scope>NUCLEOTIDE SEQUENCE</scope>
    <source>
        <strain evidence="4">IBT 29677</strain>
    </source>
</reference>
<comment type="similarity">
    <text evidence="1">Belongs to the C/M/P thioester hydrolase family.</text>
</comment>
<dbReference type="OrthoDB" id="68328at2759"/>
<dbReference type="GO" id="GO:0009062">
    <property type="term" value="P:fatty acid catabolic process"/>
    <property type="evidence" value="ECO:0007669"/>
    <property type="project" value="TreeGrafter"/>
</dbReference>
<dbReference type="CDD" id="cd03445">
    <property type="entry name" value="Thioesterase_II_repeat2"/>
    <property type="match status" value="1"/>
</dbReference>
<dbReference type="SUPFAM" id="SSF54637">
    <property type="entry name" value="Thioesterase/thiol ester dehydrase-isomerase"/>
    <property type="match status" value="1"/>
</dbReference>
<dbReference type="GO" id="GO:0047617">
    <property type="term" value="F:fatty acyl-CoA hydrolase activity"/>
    <property type="evidence" value="ECO:0007669"/>
    <property type="project" value="InterPro"/>
</dbReference>
<dbReference type="PANTHER" id="PTHR11066:SF35">
    <property type="entry name" value="ACYL-COA THIOESTERASE II"/>
    <property type="match status" value="1"/>
</dbReference>
<gene>
    <name evidence="4" type="ORF">N7509_004268</name>
</gene>
<dbReference type="AlphaFoldDB" id="A0A9X0BCA2"/>
<evidence type="ECO:0000256" key="2">
    <source>
        <dbReference type="ARBA" id="ARBA00022801"/>
    </source>
</evidence>
<dbReference type="InterPro" id="IPR042171">
    <property type="entry name" value="Acyl-CoA_hotdog"/>
</dbReference>
<feature type="domain" description="Acyl-CoA thioesterase-like N-terminal HotDog" evidence="3">
    <location>
        <begin position="4"/>
        <end position="84"/>
    </location>
</feature>
<dbReference type="InterPro" id="IPR029069">
    <property type="entry name" value="HotDog_dom_sf"/>
</dbReference>
<protein>
    <submittedName>
        <fullName evidence="4">Thioesterase/thiol ester dehydrase-isomerase</fullName>
    </submittedName>
</protein>
<evidence type="ECO:0000256" key="1">
    <source>
        <dbReference type="ARBA" id="ARBA00006538"/>
    </source>
</evidence>
<evidence type="ECO:0000259" key="3">
    <source>
        <dbReference type="Pfam" id="PF13622"/>
    </source>
</evidence>
<keyword evidence="5" id="KW-1185">Reference proteome</keyword>
<dbReference type="PANTHER" id="PTHR11066">
    <property type="entry name" value="ACYL-COA THIOESTERASE"/>
    <property type="match status" value="1"/>
</dbReference>
<dbReference type="GO" id="GO:0006637">
    <property type="term" value="P:acyl-CoA metabolic process"/>
    <property type="evidence" value="ECO:0007669"/>
    <property type="project" value="InterPro"/>
</dbReference>
<organism evidence="4 5">
    <name type="scientific">Penicillium cosmopolitanum</name>
    <dbReference type="NCBI Taxonomy" id="1131564"/>
    <lineage>
        <taxon>Eukaryota</taxon>
        <taxon>Fungi</taxon>
        <taxon>Dikarya</taxon>
        <taxon>Ascomycota</taxon>
        <taxon>Pezizomycotina</taxon>
        <taxon>Eurotiomycetes</taxon>
        <taxon>Eurotiomycetidae</taxon>
        <taxon>Eurotiales</taxon>
        <taxon>Aspergillaceae</taxon>
        <taxon>Penicillium</taxon>
    </lineage>
</organism>
<dbReference type="Pfam" id="PF13622">
    <property type="entry name" value="4HBT_3"/>
    <property type="match status" value="1"/>
</dbReference>
<dbReference type="GO" id="GO:0005782">
    <property type="term" value="C:peroxisomal matrix"/>
    <property type="evidence" value="ECO:0007669"/>
    <property type="project" value="TreeGrafter"/>
</dbReference>
<dbReference type="InterPro" id="IPR049449">
    <property type="entry name" value="TesB_ACOT8-like_N"/>
</dbReference>
<sequence length="87" mass="9601">MADWVYGGNTLAIAVSAAYSTVAAGAQLYSISGHFVRPASQSNKLICRVERVRDSRMFKTRHLRVLQSEGNSEQLCLIATADFHIDE</sequence>
<dbReference type="RefSeq" id="XP_056491639.1">
    <property type="nucleotide sequence ID" value="XM_056628905.1"/>
</dbReference>
<name>A0A9X0BCA2_9EURO</name>
<accession>A0A9X0BCA2</accession>
<keyword evidence="2" id="KW-0378">Hydrolase</keyword>
<reference evidence="4" key="2">
    <citation type="journal article" date="2023" name="IMA Fungus">
        <title>Comparative genomic study of the Penicillium genus elucidates a diverse pangenome and 15 lateral gene transfer events.</title>
        <authorList>
            <person name="Petersen C."/>
            <person name="Sorensen T."/>
            <person name="Nielsen M.R."/>
            <person name="Sondergaard T.E."/>
            <person name="Sorensen J.L."/>
            <person name="Fitzpatrick D.A."/>
            <person name="Frisvad J.C."/>
            <person name="Nielsen K.L."/>
        </authorList>
    </citation>
    <scope>NUCLEOTIDE SEQUENCE</scope>
    <source>
        <strain evidence="4">IBT 29677</strain>
    </source>
</reference>